<dbReference type="Pfam" id="PF00067">
    <property type="entry name" value="p450"/>
    <property type="match status" value="1"/>
</dbReference>
<keyword evidence="10 13" id="KW-0408">Iron</keyword>
<keyword evidence="5 13" id="KW-0349">Heme</keyword>
<keyword evidence="6 14" id="KW-0812">Transmembrane</keyword>
<keyword evidence="7 13" id="KW-0479">Metal-binding</keyword>
<dbReference type="GO" id="GO:0016020">
    <property type="term" value="C:membrane"/>
    <property type="evidence" value="ECO:0007669"/>
    <property type="project" value="UniProtKB-SubCell"/>
</dbReference>
<evidence type="ECO:0000256" key="11">
    <source>
        <dbReference type="ARBA" id="ARBA00023033"/>
    </source>
</evidence>
<protein>
    <submittedName>
        <fullName evidence="15">Cytochrome P450</fullName>
    </submittedName>
</protein>
<proteinExistence type="inferred from homology"/>
<evidence type="ECO:0000256" key="7">
    <source>
        <dbReference type="ARBA" id="ARBA00022723"/>
    </source>
</evidence>
<dbReference type="PANTHER" id="PTHR24305">
    <property type="entry name" value="CYTOCHROME P450"/>
    <property type="match status" value="1"/>
</dbReference>
<evidence type="ECO:0000256" key="6">
    <source>
        <dbReference type="ARBA" id="ARBA00022692"/>
    </source>
</evidence>
<dbReference type="GO" id="GO:0020037">
    <property type="term" value="F:heme binding"/>
    <property type="evidence" value="ECO:0007669"/>
    <property type="project" value="InterPro"/>
</dbReference>
<evidence type="ECO:0000313" key="16">
    <source>
        <dbReference type="Proteomes" id="UP001362999"/>
    </source>
</evidence>
<dbReference type="EMBL" id="JAWWNJ010000022">
    <property type="protein sequence ID" value="KAK7033809.1"/>
    <property type="molecule type" value="Genomic_DNA"/>
</dbReference>
<dbReference type="PANTHER" id="PTHR24305:SF166">
    <property type="entry name" value="CYTOCHROME P450 12A4, MITOCHONDRIAL-RELATED"/>
    <property type="match status" value="1"/>
</dbReference>
<comment type="caution">
    <text evidence="15">The sequence shown here is derived from an EMBL/GenBank/DDBJ whole genome shotgun (WGS) entry which is preliminary data.</text>
</comment>
<accession>A0AAW0C3U0</accession>
<feature type="transmembrane region" description="Helical" evidence="14">
    <location>
        <begin position="12"/>
        <end position="31"/>
    </location>
</feature>
<comment type="similarity">
    <text evidence="4">Belongs to the cytochrome P450 family.</text>
</comment>
<keyword evidence="9" id="KW-0560">Oxidoreductase</keyword>
<keyword evidence="16" id="KW-1185">Reference proteome</keyword>
<gene>
    <name evidence="15" type="ORF">R3P38DRAFT_3351730</name>
</gene>
<evidence type="ECO:0000313" key="15">
    <source>
        <dbReference type="EMBL" id="KAK7033809.1"/>
    </source>
</evidence>
<dbReference type="PRINTS" id="PR00465">
    <property type="entry name" value="EP450IV"/>
</dbReference>
<evidence type="ECO:0000256" key="4">
    <source>
        <dbReference type="ARBA" id="ARBA00010617"/>
    </source>
</evidence>
<keyword evidence="12 14" id="KW-0472">Membrane</keyword>
<organism evidence="15 16">
    <name type="scientific">Favolaschia claudopus</name>
    <dbReference type="NCBI Taxonomy" id="2862362"/>
    <lineage>
        <taxon>Eukaryota</taxon>
        <taxon>Fungi</taxon>
        <taxon>Dikarya</taxon>
        <taxon>Basidiomycota</taxon>
        <taxon>Agaricomycotina</taxon>
        <taxon>Agaricomycetes</taxon>
        <taxon>Agaricomycetidae</taxon>
        <taxon>Agaricales</taxon>
        <taxon>Marasmiineae</taxon>
        <taxon>Mycenaceae</taxon>
        <taxon>Favolaschia</taxon>
    </lineage>
</organism>
<dbReference type="CDD" id="cd11069">
    <property type="entry name" value="CYP_FUM15-like"/>
    <property type="match status" value="1"/>
</dbReference>
<evidence type="ECO:0000256" key="3">
    <source>
        <dbReference type="ARBA" id="ARBA00004721"/>
    </source>
</evidence>
<comment type="subcellular location">
    <subcellularLocation>
        <location evidence="2">Membrane</location>
    </subcellularLocation>
</comment>
<evidence type="ECO:0000256" key="9">
    <source>
        <dbReference type="ARBA" id="ARBA00023002"/>
    </source>
</evidence>
<sequence length="568" mass="63622">MLSTDMLSGNTITAATVVLALLTLRMGWAFYRRTVVKIPIRNLPGPARTSWRRGNLGELYSPAGMSWHHQLPRQFGGLVKIHALFGVNPVSCCALSDENVYVTDPLALNQVCVKDQDIFEQTTTFVQGNGVIFGDGLLSTTGAHHRNQRRIINPVFGTSHMRDITPAIYEVVHKLTDLLKKRTQNGASRQDMLDLMMRTALEGIGQGGLGHSFNALEDDDGRNEFRDALRGLIPAIFSLAIERQFLPYILKIGTPSFRGWLVNITPSRRLHRLRDIVNTMYKVNSAVFESKKEAIKRGDEKVLDQVGHGRDIVSILMRGMESAESDEDKLSDSEVLAQLTTLVFTSHDTTSSTLAHILHLLCTHQDIQTRLRNEIRKAKDEWEKEHGNRDLGYDLLSELPYLEAVCRETLRLHAAVTFMTRTARAPAVLPLLWPVMGTDGKMITEVPIAENQNIHIGIGAANRDPRIWGPDADEWKPERWENGVPKLAMDAHLPSIYAGTMSFLGGGRACIGMKFAQLEMKVILSMLLDEFKVSLSKDEVTWKLANIQMPWVKGFDKGPSMPLMVERV</sequence>
<comment type="cofactor">
    <cofactor evidence="1 13">
        <name>heme</name>
        <dbReference type="ChEBI" id="CHEBI:30413"/>
    </cofactor>
</comment>
<dbReference type="GO" id="GO:0016705">
    <property type="term" value="F:oxidoreductase activity, acting on paired donors, with incorporation or reduction of molecular oxygen"/>
    <property type="evidence" value="ECO:0007669"/>
    <property type="project" value="InterPro"/>
</dbReference>
<evidence type="ECO:0000256" key="13">
    <source>
        <dbReference type="PIRSR" id="PIRSR602403-1"/>
    </source>
</evidence>
<name>A0AAW0C3U0_9AGAR</name>
<evidence type="ECO:0000256" key="14">
    <source>
        <dbReference type="SAM" id="Phobius"/>
    </source>
</evidence>
<evidence type="ECO:0000256" key="10">
    <source>
        <dbReference type="ARBA" id="ARBA00023004"/>
    </source>
</evidence>
<evidence type="ECO:0000256" key="8">
    <source>
        <dbReference type="ARBA" id="ARBA00022989"/>
    </source>
</evidence>
<dbReference type="Proteomes" id="UP001362999">
    <property type="component" value="Unassembled WGS sequence"/>
</dbReference>
<dbReference type="InterPro" id="IPR001128">
    <property type="entry name" value="Cyt_P450"/>
</dbReference>
<feature type="binding site" description="axial binding residue" evidence="13">
    <location>
        <position position="510"/>
    </location>
    <ligand>
        <name>heme</name>
        <dbReference type="ChEBI" id="CHEBI:30413"/>
    </ligand>
    <ligandPart>
        <name>Fe</name>
        <dbReference type="ChEBI" id="CHEBI:18248"/>
    </ligandPart>
</feature>
<dbReference type="SUPFAM" id="SSF48264">
    <property type="entry name" value="Cytochrome P450"/>
    <property type="match status" value="1"/>
</dbReference>
<dbReference type="PRINTS" id="PR00385">
    <property type="entry name" value="P450"/>
</dbReference>
<dbReference type="InterPro" id="IPR050121">
    <property type="entry name" value="Cytochrome_P450_monoxygenase"/>
</dbReference>
<evidence type="ECO:0000256" key="12">
    <source>
        <dbReference type="ARBA" id="ARBA00023136"/>
    </source>
</evidence>
<dbReference type="GO" id="GO:0005506">
    <property type="term" value="F:iron ion binding"/>
    <property type="evidence" value="ECO:0007669"/>
    <property type="project" value="InterPro"/>
</dbReference>
<dbReference type="Gene3D" id="1.10.630.10">
    <property type="entry name" value="Cytochrome P450"/>
    <property type="match status" value="1"/>
</dbReference>
<evidence type="ECO:0000256" key="2">
    <source>
        <dbReference type="ARBA" id="ARBA00004370"/>
    </source>
</evidence>
<dbReference type="InterPro" id="IPR002403">
    <property type="entry name" value="Cyt_P450_E_grp-IV"/>
</dbReference>
<evidence type="ECO:0000256" key="1">
    <source>
        <dbReference type="ARBA" id="ARBA00001971"/>
    </source>
</evidence>
<dbReference type="InterPro" id="IPR036396">
    <property type="entry name" value="Cyt_P450_sf"/>
</dbReference>
<dbReference type="AlphaFoldDB" id="A0AAW0C3U0"/>
<evidence type="ECO:0000256" key="5">
    <source>
        <dbReference type="ARBA" id="ARBA00022617"/>
    </source>
</evidence>
<reference evidence="15 16" key="1">
    <citation type="journal article" date="2024" name="J Genomics">
        <title>Draft genome sequencing and assembly of Favolaschia claudopus CIRM-BRFM 2984 isolated from oak limbs.</title>
        <authorList>
            <person name="Navarro D."/>
            <person name="Drula E."/>
            <person name="Chaduli D."/>
            <person name="Cazenave R."/>
            <person name="Ahrendt S."/>
            <person name="Wang J."/>
            <person name="Lipzen A."/>
            <person name="Daum C."/>
            <person name="Barry K."/>
            <person name="Grigoriev I.V."/>
            <person name="Favel A."/>
            <person name="Rosso M.N."/>
            <person name="Martin F."/>
        </authorList>
    </citation>
    <scope>NUCLEOTIDE SEQUENCE [LARGE SCALE GENOMIC DNA]</scope>
    <source>
        <strain evidence="15 16">CIRM-BRFM 2984</strain>
    </source>
</reference>
<dbReference type="GO" id="GO:0004497">
    <property type="term" value="F:monooxygenase activity"/>
    <property type="evidence" value="ECO:0007669"/>
    <property type="project" value="UniProtKB-KW"/>
</dbReference>
<comment type="pathway">
    <text evidence="3">Secondary metabolite biosynthesis; terpenoid biosynthesis.</text>
</comment>
<keyword evidence="8 14" id="KW-1133">Transmembrane helix</keyword>
<keyword evidence="11" id="KW-0503">Monooxygenase</keyword>